<protein>
    <submittedName>
        <fullName evidence="6">DNA-binding transcriptional LysR family regulator</fullName>
    </submittedName>
</protein>
<comment type="similarity">
    <text evidence="1">Belongs to the LysR transcriptional regulatory family.</text>
</comment>
<evidence type="ECO:0000256" key="2">
    <source>
        <dbReference type="ARBA" id="ARBA00023015"/>
    </source>
</evidence>
<dbReference type="Pfam" id="PF00126">
    <property type="entry name" value="HTH_1"/>
    <property type="match status" value="1"/>
</dbReference>
<evidence type="ECO:0000256" key="3">
    <source>
        <dbReference type="ARBA" id="ARBA00023125"/>
    </source>
</evidence>
<evidence type="ECO:0000256" key="1">
    <source>
        <dbReference type="ARBA" id="ARBA00009437"/>
    </source>
</evidence>
<dbReference type="Proteomes" id="UP000246483">
    <property type="component" value="Unassembled WGS sequence"/>
</dbReference>
<evidence type="ECO:0000259" key="5">
    <source>
        <dbReference type="PROSITE" id="PS50931"/>
    </source>
</evidence>
<reference evidence="6 7" key="1">
    <citation type="submission" date="2018-05" db="EMBL/GenBank/DDBJ databases">
        <title>Genomic Encyclopedia of Type Strains, Phase IV (KMG-IV): sequencing the most valuable type-strain genomes for metagenomic binning, comparative biology and taxonomic classification.</title>
        <authorList>
            <person name="Goeker M."/>
        </authorList>
    </citation>
    <scope>NUCLEOTIDE SEQUENCE [LARGE SCALE GENOMIC DNA]</scope>
    <source>
        <strain evidence="6 7">DSM 26006</strain>
    </source>
</reference>
<name>A0A317RA87_9BURK</name>
<dbReference type="GO" id="GO:0006351">
    <property type="term" value="P:DNA-templated transcription"/>
    <property type="evidence" value="ECO:0007669"/>
    <property type="project" value="TreeGrafter"/>
</dbReference>
<evidence type="ECO:0000256" key="4">
    <source>
        <dbReference type="ARBA" id="ARBA00023163"/>
    </source>
</evidence>
<dbReference type="Gene3D" id="1.10.10.10">
    <property type="entry name" value="Winged helix-like DNA-binding domain superfamily/Winged helix DNA-binding domain"/>
    <property type="match status" value="1"/>
</dbReference>
<keyword evidence="7" id="KW-1185">Reference proteome</keyword>
<dbReference type="RefSeq" id="WP_040436594.1">
    <property type="nucleotide sequence ID" value="NZ_ALEE01000530.1"/>
</dbReference>
<dbReference type="GO" id="GO:0043565">
    <property type="term" value="F:sequence-specific DNA binding"/>
    <property type="evidence" value="ECO:0007669"/>
    <property type="project" value="TreeGrafter"/>
</dbReference>
<proteinExistence type="inferred from homology"/>
<dbReference type="SUPFAM" id="SSF53850">
    <property type="entry name" value="Periplasmic binding protein-like II"/>
    <property type="match status" value="1"/>
</dbReference>
<keyword evidence="3 6" id="KW-0238">DNA-binding</keyword>
<dbReference type="Pfam" id="PF03466">
    <property type="entry name" value="LysR_substrate"/>
    <property type="match status" value="1"/>
</dbReference>
<evidence type="ECO:0000313" key="7">
    <source>
        <dbReference type="Proteomes" id="UP000246483"/>
    </source>
</evidence>
<dbReference type="PANTHER" id="PTHR30537">
    <property type="entry name" value="HTH-TYPE TRANSCRIPTIONAL REGULATOR"/>
    <property type="match status" value="1"/>
</dbReference>
<dbReference type="InterPro" id="IPR058163">
    <property type="entry name" value="LysR-type_TF_proteobact-type"/>
</dbReference>
<dbReference type="PROSITE" id="PS50931">
    <property type="entry name" value="HTH_LYSR"/>
    <property type="match status" value="1"/>
</dbReference>
<dbReference type="PRINTS" id="PR00039">
    <property type="entry name" value="HTHLYSR"/>
</dbReference>
<dbReference type="InterPro" id="IPR005119">
    <property type="entry name" value="LysR_subst-bd"/>
</dbReference>
<dbReference type="InterPro" id="IPR000847">
    <property type="entry name" value="LysR_HTH_N"/>
</dbReference>
<accession>A0A317RA87</accession>
<dbReference type="InterPro" id="IPR036390">
    <property type="entry name" value="WH_DNA-bd_sf"/>
</dbReference>
<dbReference type="AlphaFoldDB" id="A0A317RA87"/>
<dbReference type="EMBL" id="QGUB01000005">
    <property type="protein sequence ID" value="PWW45886.1"/>
    <property type="molecule type" value="Genomic_DNA"/>
</dbReference>
<keyword evidence="2" id="KW-0805">Transcription regulation</keyword>
<dbReference type="Gene3D" id="3.40.190.10">
    <property type="entry name" value="Periplasmic binding protein-like II"/>
    <property type="match status" value="2"/>
</dbReference>
<dbReference type="OrthoDB" id="9178397at2"/>
<keyword evidence="4" id="KW-0804">Transcription</keyword>
<dbReference type="SUPFAM" id="SSF46785">
    <property type="entry name" value="Winged helix' DNA-binding domain"/>
    <property type="match status" value="1"/>
</dbReference>
<feature type="domain" description="HTH lysR-type" evidence="5">
    <location>
        <begin position="6"/>
        <end position="63"/>
    </location>
</feature>
<dbReference type="InterPro" id="IPR036388">
    <property type="entry name" value="WH-like_DNA-bd_sf"/>
</dbReference>
<organism evidence="6 7">
    <name type="scientific">Melaminivora alkalimesophila</name>
    <dbReference type="NCBI Taxonomy" id="1165852"/>
    <lineage>
        <taxon>Bacteria</taxon>
        <taxon>Pseudomonadati</taxon>
        <taxon>Pseudomonadota</taxon>
        <taxon>Betaproteobacteria</taxon>
        <taxon>Burkholderiales</taxon>
        <taxon>Comamonadaceae</taxon>
        <taxon>Melaminivora</taxon>
    </lineage>
</organism>
<sequence length="321" mass="34690">MRTPLPSTQALACLEAAARHESYTRAAQELSLTQGAVSRQIQGLEALLGVSLFRRTRHGAQPTEAGRHYARQAARWLLELRQGTLELMAHQGAGGSVALAAVPTFATRWLLPRLPQFARLHPDIVVHIDVRTRPFLFADTAYDAALYAGTEAQVAQWPGVEARWLMPEASVPVCSPQLLARAARRGPGRAWQPVAPQEIARLPLLQQSTRPLAWQQWFAAAGVAAPRALEGPRLELFSMLAAAAAEGLGVALIPPLLIEAELGRGELVVACTQAWGQGRGYYLVTPRHAPTRALERFAQWLQTATGASDALQPEGAAPCPV</sequence>
<gene>
    <name evidence="6" type="ORF">DFR36_10589</name>
</gene>
<dbReference type="PANTHER" id="PTHR30537:SF26">
    <property type="entry name" value="GLYCINE CLEAVAGE SYSTEM TRANSCRIPTIONAL ACTIVATOR"/>
    <property type="match status" value="1"/>
</dbReference>
<evidence type="ECO:0000313" key="6">
    <source>
        <dbReference type="EMBL" id="PWW45886.1"/>
    </source>
</evidence>
<comment type="caution">
    <text evidence="6">The sequence shown here is derived from an EMBL/GenBank/DDBJ whole genome shotgun (WGS) entry which is preliminary data.</text>
</comment>
<dbReference type="GO" id="GO:0003700">
    <property type="term" value="F:DNA-binding transcription factor activity"/>
    <property type="evidence" value="ECO:0007669"/>
    <property type="project" value="InterPro"/>
</dbReference>